<keyword evidence="3" id="KW-1185">Reference proteome</keyword>
<feature type="compositionally biased region" description="Polar residues" evidence="1">
    <location>
        <begin position="237"/>
        <end position="259"/>
    </location>
</feature>
<keyword evidence="2" id="KW-0614">Plasmid</keyword>
<evidence type="ECO:0000256" key="1">
    <source>
        <dbReference type="SAM" id="MobiDB-lite"/>
    </source>
</evidence>
<reference evidence="2 3" key="1">
    <citation type="submission" date="2023-10" db="EMBL/GenBank/DDBJ databases">
        <title>Novel methanotroph of the genus Methylocapsa from a subarctic wetland.</title>
        <authorList>
            <person name="Belova S.E."/>
            <person name="Oshkin I.Y."/>
            <person name="Miroshnikov K."/>
            <person name="Dedysh S.N."/>
        </authorList>
    </citation>
    <scope>NUCLEOTIDE SEQUENCE [LARGE SCALE GENOMIC DNA]</scope>
    <source>
        <strain evidence="2 3">RX1</strain>
        <plasmid evidence="2 3">pRX1</plasmid>
    </source>
</reference>
<sequence length="515" mass="53685">MSPEEKKQIQGELTLALAEAPEPSILNSKALAAKRDPTFVETRSLREIERDDILEAAQRFEAAGRTQVAANLRKDAAAIDLTRPDEDTPNENRADTPAAPATEPPGSSFAEHSSARGQTQQSGIAEPIGADSRDAPSTAAPDSPRPPQRDRIAAAEVELGLFDKSPPSPAPPPSDANPPLRRSVAPTGPGAARQASAPDAGQTQPAQSPGTGSADSSRIHAAAPQNERRPIVGASTPAASNFSENDASETQSAPKQGQAHNAKDPAKQQKPAPHITLSGPGGALYDIFSAMRRDKTEANAQSEARPAQTAQASAAKSQEDYSNRFAKFEQKNMQPRRDAEALAGAEASAKTALDALNSFNSQRGASVLNRMCAAADAHPQGMAGVVAEMKAGGAYEDLRKEFNSALDSERGFADSYNRAAAALSLYGDKRAGISPIVANRSSSQTTATFDQLDDEISNAASKLPGLKQGTSAIDDLAEKAREILHKAFERVSAALKSGASANAEASPSPSPSPGP</sequence>
<dbReference type="Proteomes" id="UP001626536">
    <property type="component" value="Plasmid pRX1"/>
</dbReference>
<name>A0ABZ0HZ06_9HYPH</name>
<feature type="region of interest" description="Disordered" evidence="1">
    <location>
        <begin position="76"/>
        <end position="337"/>
    </location>
</feature>
<feature type="compositionally biased region" description="Low complexity" evidence="1">
    <location>
        <begin position="304"/>
        <end position="316"/>
    </location>
</feature>
<accession>A0ABZ0HZ06</accession>
<gene>
    <name evidence="2" type="ORF">RZS28_18870</name>
</gene>
<dbReference type="RefSeq" id="WP_407341215.1">
    <property type="nucleotide sequence ID" value="NZ_CP136863.1"/>
</dbReference>
<feature type="compositionally biased region" description="Low complexity" evidence="1">
    <location>
        <begin position="95"/>
        <end position="105"/>
    </location>
</feature>
<feature type="compositionally biased region" description="Basic and acidic residues" evidence="1">
    <location>
        <begin position="76"/>
        <end position="94"/>
    </location>
</feature>
<evidence type="ECO:0000313" key="3">
    <source>
        <dbReference type="Proteomes" id="UP001626536"/>
    </source>
</evidence>
<feature type="compositionally biased region" description="Polar residues" evidence="1">
    <location>
        <begin position="201"/>
        <end position="216"/>
    </location>
</feature>
<feature type="compositionally biased region" description="Pro residues" evidence="1">
    <location>
        <begin position="166"/>
        <end position="176"/>
    </location>
</feature>
<proteinExistence type="predicted"/>
<evidence type="ECO:0000313" key="2">
    <source>
        <dbReference type="EMBL" id="WOJ91793.1"/>
    </source>
</evidence>
<organism evidence="2 3">
    <name type="scientific">Methylocapsa polymorpha</name>
    <dbReference type="NCBI Taxonomy" id="3080828"/>
    <lineage>
        <taxon>Bacteria</taxon>
        <taxon>Pseudomonadati</taxon>
        <taxon>Pseudomonadota</taxon>
        <taxon>Alphaproteobacteria</taxon>
        <taxon>Hyphomicrobiales</taxon>
        <taxon>Beijerinckiaceae</taxon>
        <taxon>Methylocapsa</taxon>
    </lineage>
</organism>
<dbReference type="EMBL" id="CP136863">
    <property type="protein sequence ID" value="WOJ91793.1"/>
    <property type="molecule type" value="Genomic_DNA"/>
</dbReference>
<feature type="compositionally biased region" description="Basic and acidic residues" evidence="1">
    <location>
        <begin position="317"/>
        <end position="337"/>
    </location>
</feature>
<protein>
    <submittedName>
        <fullName evidence="2">Uncharacterized protein</fullName>
    </submittedName>
</protein>
<geneLocation type="plasmid" evidence="2 3">
    <name>pRX1</name>
</geneLocation>